<evidence type="ECO:0000313" key="2">
    <source>
        <dbReference type="EMBL" id="AOW08146.1"/>
    </source>
</evidence>
<dbReference type="KEGG" id="fgl:EM308_00725"/>
<dbReference type="RefSeq" id="WP_051877785.1">
    <property type="nucleotide sequence ID" value="NZ_CP017479.1"/>
</dbReference>
<reference evidence="2 3" key="1">
    <citation type="submission" date="2016-10" db="EMBL/GenBank/DDBJ databases">
        <title>Flavobacterium gilvum sp. nov., isolated from stream water.</title>
        <authorList>
            <person name="Shin S.-K."/>
            <person name="Cho Y.-J."/>
            <person name="Yi H."/>
        </authorList>
    </citation>
    <scope>NUCLEOTIDE SEQUENCE [LARGE SCALE GENOMIC DNA]</scope>
    <source>
        <strain evidence="2 3">EM1308</strain>
    </source>
</reference>
<dbReference type="AlphaFoldDB" id="A0AAC9I1D1"/>
<dbReference type="Proteomes" id="UP000175968">
    <property type="component" value="Chromosome"/>
</dbReference>
<organism evidence="2 3">
    <name type="scientific">Flavobacterium gilvum</name>
    <dbReference type="NCBI Taxonomy" id="1492737"/>
    <lineage>
        <taxon>Bacteria</taxon>
        <taxon>Pseudomonadati</taxon>
        <taxon>Bacteroidota</taxon>
        <taxon>Flavobacteriia</taxon>
        <taxon>Flavobacteriales</taxon>
        <taxon>Flavobacteriaceae</taxon>
        <taxon>Flavobacterium</taxon>
    </lineage>
</organism>
<dbReference type="EMBL" id="CP017479">
    <property type="protein sequence ID" value="AOW08146.1"/>
    <property type="molecule type" value="Genomic_DNA"/>
</dbReference>
<accession>A0AAC9I1D1</accession>
<evidence type="ECO:0000313" key="3">
    <source>
        <dbReference type="Proteomes" id="UP000175968"/>
    </source>
</evidence>
<dbReference type="InterPro" id="IPR001173">
    <property type="entry name" value="Glyco_trans_2-like"/>
</dbReference>
<gene>
    <name evidence="2" type="ORF">EM308_00725</name>
</gene>
<keyword evidence="3" id="KW-1185">Reference proteome</keyword>
<dbReference type="SUPFAM" id="SSF53448">
    <property type="entry name" value="Nucleotide-diphospho-sugar transferases"/>
    <property type="match status" value="1"/>
</dbReference>
<sequence>MYKITGAIVMYNNDEKMLSEAINSFLDTHLNVMLYLVDNSPTNELKKMATDSRIDYIHNPSNPGFGASHNVAIQKAFELDSDYHLVLNPDIYFHKGTLEKLSQFMDSNVEVGHVMPKVTYPSGEFQYLCKTNPTFFDLFARGFMPSFLKKIFQKRLDRYEYKDKNYNEIIYSIPYLSGCFMFLRTSTLREVGFFDDRIFMYLEDADLTRRFLLRSLTAYFPDAHVYHHFAKLTHKKLKFKWITVESAFIYFNKWGWLKSFY</sequence>
<keyword evidence="2" id="KW-0808">Transferase</keyword>
<dbReference type="PANTHER" id="PTHR43179:SF10">
    <property type="entry name" value="GLYCOSYL TRANSFERASE"/>
    <property type="match status" value="1"/>
</dbReference>
<proteinExistence type="predicted"/>
<protein>
    <submittedName>
        <fullName evidence="2">Glycosyl transferase family 2</fullName>
    </submittedName>
</protein>
<dbReference type="PANTHER" id="PTHR43179">
    <property type="entry name" value="RHAMNOSYLTRANSFERASE WBBL"/>
    <property type="match status" value="1"/>
</dbReference>
<dbReference type="GO" id="GO:0016740">
    <property type="term" value="F:transferase activity"/>
    <property type="evidence" value="ECO:0007669"/>
    <property type="project" value="UniProtKB-KW"/>
</dbReference>
<name>A0AAC9I1D1_9FLAO</name>
<feature type="domain" description="Glycosyltransferase 2-like" evidence="1">
    <location>
        <begin position="8"/>
        <end position="189"/>
    </location>
</feature>
<dbReference type="Gene3D" id="3.90.550.10">
    <property type="entry name" value="Spore Coat Polysaccharide Biosynthesis Protein SpsA, Chain A"/>
    <property type="match status" value="1"/>
</dbReference>
<evidence type="ECO:0000259" key="1">
    <source>
        <dbReference type="Pfam" id="PF00535"/>
    </source>
</evidence>
<dbReference type="Pfam" id="PF00535">
    <property type="entry name" value="Glycos_transf_2"/>
    <property type="match status" value="1"/>
</dbReference>
<dbReference type="InterPro" id="IPR029044">
    <property type="entry name" value="Nucleotide-diphossugar_trans"/>
</dbReference>